<dbReference type="AlphaFoldDB" id="X1EDG6"/>
<gene>
    <name evidence="2" type="ORF">S01H4_66062</name>
</gene>
<accession>X1EDG6</accession>
<proteinExistence type="predicted"/>
<protein>
    <submittedName>
        <fullName evidence="2">Uncharacterized protein</fullName>
    </submittedName>
</protein>
<feature type="non-terminal residue" evidence="2">
    <location>
        <position position="88"/>
    </location>
</feature>
<dbReference type="InterPro" id="IPR011989">
    <property type="entry name" value="ARM-like"/>
</dbReference>
<name>X1EDG6_9ZZZZ</name>
<organism evidence="2">
    <name type="scientific">marine sediment metagenome</name>
    <dbReference type="NCBI Taxonomy" id="412755"/>
    <lineage>
        <taxon>unclassified sequences</taxon>
        <taxon>metagenomes</taxon>
        <taxon>ecological metagenomes</taxon>
    </lineage>
</organism>
<comment type="caution">
    <text evidence="2">The sequence shown here is derived from an EMBL/GenBank/DDBJ whole genome shotgun (WGS) entry which is preliminary data.</text>
</comment>
<feature type="non-terminal residue" evidence="2">
    <location>
        <position position="1"/>
    </location>
</feature>
<dbReference type="EMBL" id="BART01040711">
    <property type="protein sequence ID" value="GAH30647.1"/>
    <property type="molecule type" value="Genomic_DNA"/>
</dbReference>
<dbReference type="Gene3D" id="1.25.10.10">
    <property type="entry name" value="Leucine-rich Repeat Variant"/>
    <property type="match status" value="1"/>
</dbReference>
<reference evidence="2" key="1">
    <citation type="journal article" date="2014" name="Front. Microbiol.">
        <title>High frequency of phylogenetically diverse reductive dehalogenase-homologous genes in deep subseafloor sedimentary metagenomes.</title>
        <authorList>
            <person name="Kawai M."/>
            <person name="Futagami T."/>
            <person name="Toyoda A."/>
            <person name="Takaki Y."/>
            <person name="Nishi S."/>
            <person name="Hori S."/>
            <person name="Arai W."/>
            <person name="Tsubouchi T."/>
            <person name="Morono Y."/>
            <person name="Uchiyama I."/>
            <person name="Ito T."/>
            <person name="Fujiyama A."/>
            <person name="Inagaki F."/>
            <person name="Takami H."/>
        </authorList>
    </citation>
    <scope>NUCLEOTIDE SEQUENCE</scope>
    <source>
        <strain evidence="2">Expedition CK06-06</strain>
    </source>
</reference>
<feature type="region of interest" description="Disordered" evidence="1">
    <location>
        <begin position="66"/>
        <end position="88"/>
    </location>
</feature>
<evidence type="ECO:0000256" key="1">
    <source>
        <dbReference type="SAM" id="MobiDB-lite"/>
    </source>
</evidence>
<evidence type="ECO:0000313" key="2">
    <source>
        <dbReference type="EMBL" id="GAH30647.1"/>
    </source>
</evidence>
<sequence>SNKFNLEKHAERFYSPEEVIARDPNTPPDVLREILQRDKNNGASYYAAENPNCPPDTLREVLQRGKNDQVSWHAAETPNTPPDILREV</sequence>